<dbReference type="PANTHER" id="PTHR21666">
    <property type="entry name" value="PEPTIDASE-RELATED"/>
    <property type="match status" value="1"/>
</dbReference>
<dbReference type="SUPFAM" id="SSF51261">
    <property type="entry name" value="Duplicated hybrid motif"/>
    <property type="match status" value="1"/>
</dbReference>
<name>A0ABM8HX41_9BACT</name>
<dbReference type="Gene3D" id="3.10.350.10">
    <property type="entry name" value="LysM domain"/>
    <property type="match status" value="1"/>
</dbReference>
<gene>
    <name evidence="3" type="ORF">DESUT3_21660</name>
</gene>
<dbReference type="CDD" id="cd12797">
    <property type="entry name" value="M23_peptidase"/>
    <property type="match status" value="1"/>
</dbReference>
<dbReference type="Gene3D" id="2.70.70.10">
    <property type="entry name" value="Glucose Permease (Domain IIA)"/>
    <property type="match status" value="1"/>
</dbReference>
<keyword evidence="4" id="KW-1185">Reference proteome</keyword>
<accession>A0ABM8HX41</accession>
<dbReference type="EMBL" id="AP024355">
    <property type="protein sequence ID" value="BCR05097.1"/>
    <property type="molecule type" value="Genomic_DNA"/>
</dbReference>
<sequence>MVLRSYKTLLLLPLLWGCATTEGVFHEVHQGQTLYRISRAYGVDERYIARINGIDDPSRLRVGSRLFIPGASSVLQVPATVPPSTGTPAAPAGVPPSASAPSGPAGWVKSPSPAPAAAPKPQPPAPQRTAAPPPTAVKGKFIYPLKGKILRGFGQKNGEVSKGIEIAAAPGSAVQSSAAGQVIYSGNGVKGFGNLIILKHDDSFYTVYGYNQSNLVKAGTFVGQGQKIALSGRPPSGGNPRLHFEIRHGKQAVDPIFYLP</sequence>
<feature type="compositionally biased region" description="Pro residues" evidence="1">
    <location>
        <begin position="112"/>
        <end position="135"/>
    </location>
</feature>
<dbReference type="SMART" id="SM00257">
    <property type="entry name" value="LysM"/>
    <property type="match status" value="1"/>
</dbReference>
<feature type="compositionally biased region" description="Low complexity" evidence="1">
    <location>
        <begin position="79"/>
        <end position="111"/>
    </location>
</feature>
<dbReference type="PROSITE" id="PS51782">
    <property type="entry name" value="LYSM"/>
    <property type="match status" value="1"/>
</dbReference>
<reference evidence="3 4" key="1">
    <citation type="journal article" date="2016" name="C (Basel)">
        <title>Selective Growth of and Electricity Production by Marine Exoelectrogenic Bacteria in Self-Aggregated Hydrogel of Microbially Reduced Graphene Oxide.</title>
        <authorList>
            <person name="Yoshida N."/>
            <person name="Goto Y."/>
            <person name="Miyata Y."/>
        </authorList>
    </citation>
    <scope>NUCLEOTIDE SEQUENCE [LARGE SCALE GENOMIC DNA]</scope>
    <source>
        <strain evidence="3 4">NIT-T3</strain>
    </source>
</reference>
<evidence type="ECO:0000313" key="3">
    <source>
        <dbReference type="EMBL" id="BCR05097.1"/>
    </source>
</evidence>
<feature type="domain" description="LysM" evidence="2">
    <location>
        <begin position="24"/>
        <end position="68"/>
    </location>
</feature>
<evidence type="ECO:0000256" key="1">
    <source>
        <dbReference type="SAM" id="MobiDB-lite"/>
    </source>
</evidence>
<evidence type="ECO:0000313" key="4">
    <source>
        <dbReference type="Proteomes" id="UP001319827"/>
    </source>
</evidence>
<dbReference type="Pfam" id="PF01476">
    <property type="entry name" value="LysM"/>
    <property type="match status" value="1"/>
</dbReference>
<dbReference type="PANTHER" id="PTHR21666:SF270">
    <property type="entry name" value="MUREIN HYDROLASE ACTIVATOR ENVC"/>
    <property type="match status" value="1"/>
</dbReference>
<protein>
    <recommendedName>
        <fullName evidence="2">LysM domain-containing protein</fullName>
    </recommendedName>
</protein>
<evidence type="ECO:0000259" key="2">
    <source>
        <dbReference type="PROSITE" id="PS51782"/>
    </source>
</evidence>
<organism evidence="3 4">
    <name type="scientific">Desulfuromonas versatilis</name>
    <dbReference type="NCBI Taxonomy" id="2802975"/>
    <lineage>
        <taxon>Bacteria</taxon>
        <taxon>Pseudomonadati</taxon>
        <taxon>Thermodesulfobacteriota</taxon>
        <taxon>Desulfuromonadia</taxon>
        <taxon>Desulfuromonadales</taxon>
        <taxon>Desulfuromonadaceae</taxon>
        <taxon>Desulfuromonas</taxon>
    </lineage>
</organism>
<dbReference type="InterPro" id="IPR011055">
    <property type="entry name" value="Dup_hybrid_motif"/>
</dbReference>
<dbReference type="Proteomes" id="UP001319827">
    <property type="component" value="Chromosome"/>
</dbReference>
<dbReference type="InterPro" id="IPR036779">
    <property type="entry name" value="LysM_dom_sf"/>
</dbReference>
<proteinExistence type="predicted"/>
<dbReference type="InterPro" id="IPR016047">
    <property type="entry name" value="M23ase_b-sheet_dom"/>
</dbReference>
<feature type="region of interest" description="Disordered" evidence="1">
    <location>
        <begin position="79"/>
        <end position="137"/>
    </location>
</feature>
<dbReference type="Pfam" id="PF01551">
    <property type="entry name" value="Peptidase_M23"/>
    <property type="match status" value="1"/>
</dbReference>
<dbReference type="InterPro" id="IPR050570">
    <property type="entry name" value="Cell_wall_metabolism_enzyme"/>
</dbReference>
<dbReference type="CDD" id="cd00118">
    <property type="entry name" value="LysM"/>
    <property type="match status" value="1"/>
</dbReference>
<reference evidence="3 4" key="2">
    <citation type="journal article" date="2021" name="Int. J. Syst. Evol. Microbiol.">
        <title>Isolation and Polyphasic Characterization of Desulfuromonas versatilis sp. Nov., an Electrogenic Bacteria Capable of Versatile Metabolism Isolated from a Graphene Oxide-Reducing Enrichment Culture.</title>
        <authorList>
            <person name="Xie L."/>
            <person name="Yoshida N."/>
            <person name="Ishii S."/>
            <person name="Meng L."/>
        </authorList>
    </citation>
    <scope>NUCLEOTIDE SEQUENCE [LARGE SCALE GENOMIC DNA]</scope>
    <source>
        <strain evidence="3 4">NIT-T3</strain>
    </source>
</reference>
<dbReference type="InterPro" id="IPR018392">
    <property type="entry name" value="LysM"/>
</dbReference>